<organism evidence="9 10">
    <name type="scientific">Irregularibacter muris</name>
    <dbReference type="NCBI Taxonomy" id="1796619"/>
    <lineage>
        <taxon>Bacteria</taxon>
        <taxon>Bacillati</taxon>
        <taxon>Bacillota</taxon>
        <taxon>Clostridia</taxon>
        <taxon>Eubacteriales</taxon>
        <taxon>Eubacteriaceae</taxon>
        <taxon>Irregularibacter</taxon>
    </lineage>
</organism>
<name>A0AAE3L3G5_9FIRM</name>
<dbReference type="Pfam" id="PF20772">
    <property type="entry name" value="TACO1_YebC_N"/>
    <property type="match status" value="1"/>
</dbReference>
<accession>A0AAE3L3G5</accession>
<dbReference type="InterPro" id="IPR002876">
    <property type="entry name" value="Transcrip_reg_TACO1-like"/>
</dbReference>
<dbReference type="InterPro" id="IPR049083">
    <property type="entry name" value="TACO1_YebC_N"/>
</dbReference>
<dbReference type="NCBIfam" id="NF001030">
    <property type="entry name" value="PRK00110.1"/>
    <property type="match status" value="1"/>
</dbReference>
<dbReference type="FunFam" id="1.10.10.200:FF:000002">
    <property type="entry name" value="Probable transcriptional regulatory protein CLM62_37755"/>
    <property type="match status" value="1"/>
</dbReference>
<proteinExistence type="inferred from homology"/>
<dbReference type="AlphaFoldDB" id="A0AAE3L3G5"/>
<dbReference type="HAMAP" id="MF_00693">
    <property type="entry name" value="Transcrip_reg_TACO1"/>
    <property type="match status" value="1"/>
</dbReference>
<dbReference type="Proteomes" id="UP001205748">
    <property type="component" value="Unassembled WGS sequence"/>
</dbReference>
<reference evidence="9" key="1">
    <citation type="submission" date="2022-07" db="EMBL/GenBank/DDBJ databases">
        <title>Enhanced cultured diversity of the mouse gut microbiota enables custom-made synthetic communities.</title>
        <authorList>
            <person name="Afrizal A."/>
        </authorList>
    </citation>
    <scope>NUCLEOTIDE SEQUENCE</scope>
    <source>
        <strain evidence="9">DSM 28593</strain>
    </source>
</reference>
<keyword evidence="2 6" id="KW-0963">Cytoplasm</keyword>
<feature type="domain" description="TACO1/YebC-like N-terminal" evidence="8">
    <location>
        <begin position="5"/>
        <end position="76"/>
    </location>
</feature>
<evidence type="ECO:0000256" key="2">
    <source>
        <dbReference type="ARBA" id="ARBA00022490"/>
    </source>
</evidence>
<sequence length="245" mass="27249">MAGHSKWANIKHKKGKQDAVRGKIFTKFGKALAVAAKEGGSDPEHNAKLRDIIAKAKVQNMPNDNIERAIKRGAGELDGSHYEEIVYEGYGPGGVAVIVEALTDNKNRTAGDIRHIFDKNGGNLGTSGCVSFLFDRKGQLMIERSHDIDEDELMMLALDAGAEDFVVEEEGYEIVTDPNEFGTVREALEKEDLSFISAEVAMIPTTETSLTPEDIKKMQKMLDMFDDHDDIQEVYHNWSMPEDME</sequence>
<dbReference type="Gene3D" id="3.30.70.980">
    <property type="match status" value="2"/>
</dbReference>
<evidence type="ECO:0000256" key="1">
    <source>
        <dbReference type="ARBA" id="ARBA00008724"/>
    </source>
</evidence>
<dbReference type="InterPro" id="IPR026564">
    <property type="entry name" value="Transcrip_reg_TACO1-like_dom3"/>
</dbReference>
<dbReference type="FunFam" id="3.30.70.980:FF:000002">
    <property type="entry name" value="Probable transcriptional regulatory protein YebC"/>
    <property type="match status" value="1"/>
</dbReference>
<comment type="caution">
    <text evidence="9">The sequence shown here is derived from an EMBL/GenBank/DDBJ whole genome shotgun (WGS) entry which is preliminary data.</text>
</comment>
<evidence type="ECO:0000259" key="7">
    <source>
        <dbReference type="Pfam" id="PF01709"/>
    </source>
</evidence>
<dbReference type="RefSeq" id="WP_257529673.1">
    <property type="nucleotide sequence ID" value="NZ_JANKAS010000002.1"/>
</dbReference>
<dbReference type="InterPro" id="IPR048300">
    <property type="entry name" value="TACO1_YebC-like_2nd/3rd_dom"/>
</dbReference>
<dbReference type="Pfam" id="PF01709">
    <property type="entry name" value="Transcrip_reg"/>
    <property type="match status" value="1"/>
</dbReference>
<evidence type="ECO:0000256" key="4">
    <source>
        <dbReference type="ARBA" id="ARBA00023125"/>
    </source>
</evidence>
<dbReference type="GO" id="GO:0005829">
    <property type="term" value="C:cytosol"/>
    <property type="evidence" value="ECO:0007669"/>
    <property type="project" value="TreeGrafter"/>
</dbReference>
<evidence type="ECO:0000313" key="10">
    <source>
        <dbReference type="Proteomes" id="UP001205748"/>
    </source>
</evidence>
<protein>
    <recommendedName>
        <fullName evidence="6">Probable transcriptional regulatory protein NSA47_04345</fullName>
    </recommendedName>
</protein>
<keyword evidence="4 6" id="KW-0238">DNA-binding</keyword>
<evidence type="ECO:0000259" key="8">
    <source>
        <dbReference type="Pfam" id="PF20772"/>
    </source>
</evidence>
<comment type="similarity">
    <text evidence="1 6">Belongs to the TACO1 family.</text>
</comment>
<dbReference type="NCBIfam" id="TIGR01033">
    <property type="entry name" value="YebC/PmpR family DNA-binding transcriptional regulator"/>
    <property type="match status" value="1"/>
</dbReference>
<dbReference type="PANTHER" id="PTHR12532:SF6">
    <property type="entry name" value="TRANSCRIPTIONAL REGULATORY PROTEIN YEBC-RELATED"/>
    <property type="match status" value="1"/>
</dbReference>
<keyword evidence="5 6" id="KW-0804">Transcription</keyword>
<dbReference type="Gene3D" id="1.10.10.200">
    <property type="match status" value="1"/>
</dbReference>
<dbReference type="NCBIfam" id="NF009044">
    <property type="entry name" value="PRK12378.1"/>
    <property type="match status" value="1"/>
</dbReference>
<dbReference type="InterPro" id="IPR017856">
    <property type="entry name" value="Integrase-like_N"/>
</dbReference>
<comment type="subcellular location">
    <subcellularLocation>
        <location evidence="6">Cytoplasm</location>
    </subcellularLocation>
</comment>
<dbReference type="EMBL" id="JANKAS010000002">
    <property type="protein sequence ID" value="MCR1898218.1"/>
    <property type="molecule type" value="Genomic_DNA"/>
</dbReference>
<dbReference type="GO" id="GO:0003677">
    <property type="term" value="F:DNA binding"/>
    <property type="evidence" value="ECO:0007669"/>
    <property type="project" value="UniProtKB-UniRule"/>
</dbReference>
<keyword evidence="10" id="KW-1185">Reference proteome</keyword>
<evidence type="ECO:0000256" key="5">
    <source>
        <dbReference type="ARBA" id="ARBA00023163"/>
    </source>
</evidence>
<evidence type="ECO:0000256" key="6">
    <source>
        <dbReference type="HAMAP-Rule" id="MF_00693"/>
    </source>
</evidence>
<dbReference type="PANTHER" id="PTHR12532">
    <property type="entry name" value="TRANSLATIONAL ACTIVATOR OF CYTOCHROME C OXIDASE 1"/>
    <property type="match status" value="1"/>
</dbReference>
<gene>
    <name evidence="9" type="ORF">NSA47_04345</name>
</gene>
<evidence type="ECO:0000256" key="3">
    <source>
        <dbReference type="ARBA" id="ARBA00023015"/>
    </source>
</evidence>
<dbReference type="InterPro" id="IPR029072">
    <property type="entry name" value="YebC-like"/>
</dbReference>
<evidence type="ECO:0000313" key="9">
    <source>
        <dbReference type="EMBL" id="MCR1898218.1"/>
    </source>
</evidence>
<keyword evidence="3 6" id="KW-0805">Transcription regulation</keyword>
<dbReference type="GO" id="GO:0006355">
    <property type="term" value="P:regulation of DNA-templated transcription"/>
    <property type="evidence" value="ECO:0007669"/>
    <property type="project" value="UniProtKB-UniRule"/>
</dbReference>
<feature type="domain" description="TACO1/YebC-like second and third" evidence="7">
    <location>
        <begin position="82"/>
        <end position="238"/>
    </location>
</feature>
<dbReference type="SUPFAM" id="SSF75625">
    <property type="entry name" value="YebC-like"/>
    <property type="match status" value="1"/>
</dbReference>